<keyword evidence="2" id="KW-1185">Reference proteome</keyword>
<feature type="transmembrane region" description="Helical" evidence="1">
    <location>
        <begin position="68"/>
        <end position="92"/>
    </location>
</feature>
<evidence type="ECO:0000256" key="1">
    <source>
        <dbReference type="SAM" id="Phobius"/>
    </source>
</evidence>
<name>A0A0K0FBK6_STRVS</name>
<dbReference type="Proteomes" id="UP000035680">
    <property type="component" value="Unassembled WGS sequence"/>
</dbReference>
<keyword evidence="1" id="KW-1133">Transmembrane helix</keyword>
<dbReference type="AlphaFoldDB" id="A0A0K0FBK6"/>
<evidence type="ECO:0000313" key="2">
    <source>
        <dbReference type="Proteomes" id="UP000035680"/>
    </source>
</evidence>
<organism evidence="2 3">
    <name type="scientific">Strongyloides venezuelensis</name>
    <name type="common">Threadworm</name>
    <dbReference type="NCBI Taxonomy" id="75913"/>
    <lineage>
        <taxon>Eukaryota</taxon>
        <taxon>Metazoa</taxon>
        <taxon>Ecdysozoa</taxon>
        <taxon>Nematoda</taxon>
        <taxon>Chromadorea</taxon>
        <taxon>Rhabditida</taxon>
        <taxon>Tylenchina</taxon>
        <taxon>Panagrolaimomorpha</taxon>
        <taxon>Strongyloidoidea</taxon>
        <taxon>Strongyloididae</taxon>
        <taxon>Strongyloides</taxon>
    </lineage>
</organism>
<keyword evidence="1" id="KW-0472">Membrane</keyword>
<protein>
    <submittedName>
        <fullName evidence="3">Transmembrane protein</fullName>
    </submittedName>
</protein>
<evidence type="ECO:0000313" key="3">
    <source>
        <dbReference type="WBParaSite" id="SVE_0621700.1"/>
    </source>
</evidence>
<accession>A0A0K0FBK6</accession>
<sequence>MGKRKSEANILIEDGVEDEKIKSKKWFEEDIYSNSSKNYTNSFNEWCFVLPCCMDEEESSDFGHHVSVFMVGLIAFATFFCVNLILILVFLLG</sequence>
<proteinExistence type="predicted"/>
<dbReference type="WBParaSite" id="SVE_0621700.1">
    <property type="protein sequence ID" value="SVE_0621700.1"/>
    <property type="gene ID" value="SVE_0621700"/>
</dbReference>
<reference evidence="2" key="1">
    <citation type="submission" date="2014-07" db="EMBL/GenBank/DDBJ databases">
        <authorList>
            <person name="Martin A.A"/>
            <person name="De Silva N."/>
        </authorList>
    </citation>
    <scope>NUCLEOTIDE SEQUENCE</scope>
</reference>
<keyword evidence="1" id="KW-0812">Transmembrane</keyword>
<reference evidence="3" key="2">
    <citation type="submission" date="2015-08" db="UniProtKB">
        <authorList>
            <consortium name="WormBaseParasite"/>
        </authorList>
    </citation>
    <scope>IDENTIFICATION</scope>
</reference>